<dbReference type="SUPFAM" id="SSF56487">
    <property type="entry name" value="SRCR-like"/>
    <property type="match status" value="1"/>
</dbReference>
<dbReference type="SMART" id="SM00202">
    <property type="entry name" value="SR"/>
    <property type="match status" value="1"/>
</dbReference>
<feature type="domain" description="SRCR" evidence="2">
    <location>
        <begin position="157"/>
        <end position="276"/>
    </location>
</feature>
<proteinExistence type="predicted"/>
<dbReference type="PRINTS" id="PR00258">
    <property type="entry name" value="SPERACTRCPTR"/>
</dbReference>
<dbReference type="PROSITE" id="PS50287">
    <property type="entry name" value="SRCR_2"/>
    <property type="match status" value="1"/>
</dbReference>
<dbReference type="PANTHER" id="PTHR48071">
    <property type="entry name" value="SRCR DOMAIN-CONTAINING PROTEIN"/>
    <property type="match status" value="1"/>
</dbReference>
<protein>
    <submittedName>
        <fullName evidence="3">Deleted in malignant brain tumors 1 protein</fullName>
    </submittedName>
</protein>
<keyword evidence="4" id="KW-1185">Reference proteome</keyword>
<dbReference type="InterPro" id="IPR036772">
    <property type="entry name" value="SRCR-like_dom_sf"/>
</dbReference>
<dbReference type="OrthoDB" id="536461at2759"/>
<sequence>MVRNNVQLNVTEYLDNVYGVQFGVQHPVTGTTVWGTYCPLDDALWSDFHAQAIANAVCSQITGVLPYALLASIGSTRSYSFLPPPDVRRDMPAVLSRLDCGIVAGGVPANISLCSAEASEPLPMPPTLACIQYGDWTNKLISCQPKLFWLAPRLGSVRLVGGANSSYGRLEVINQETLDRGWGTVCAPGFDQEHAQAVCRDLGLPWTQAAVLPASAVPQAPPSQLIALDDIYCRQHWWPTADVHPPLSFARDCMRIWQGSLLRTCGYDADVGVACSGEVIMPLPPSPPSPVYGGYGGPPPPVYGPYGGYGGPPAYGIYAQS</sequence>
<accession>A0A2J7ZZH7</accession>
<dbReference type="AlphaFoldDB" id="A0A2J7ZZH7"/>
<dbReference type="Gene3D" id="3.10.250.10">
    <property type="entry name" value="SRCR-like domain"/>
    <property type="match status" value="1"/>
</dbReference>
<dbReference type="EMBL" id="PGGS01000290">
    <property type="protein sequence ID" value="PNH05648.1"/>
    <property type="molecule type" value="Genomic_DNA"/>
</dbReference>
<dbReference type="Proteomes" id="UP000236333">
    <property type="component" value="Unassembled WGS sequence"/>
</dbReference>
<gene>
    <name evidence="3" type="ORF">TSOC_008073</name>
</gene>
<organism evidence="3 4">
    <name type="scientific">Tetrabaena socialis</name>
    <dbReference type="NCBI Taxonomy" id="47790"/>
    <lineage>
        <taxon>Eukaryota</taxon>
        <taxon>Viridiplantae</taxon>
        <taxon>Chlorophyta</taxon>
        <taxon>core chlorophytes</taxon>
        <taxon>Chlorophyceae</taxon>
        <taxon>CS clade</taxon>
        <taxon>Chlamydomonadales</taxon>
        <taxon>Tetrabaenaceae</taxon>
        <taxon>Tetrabaena</taxon>
    </lineage>
</organism>
<dbReference type="GO" id="GO:0016020">
    <property type="term" value="C:membrane"/>
    <property type="evidence" value="ECO:0007669"/>
    <property type="project" value="InterPro"/>
</dbReference>
<dbReference type="InterPro" id="IPR001190">
    <property type="entry name" value="SRCR"/>
</dbReference>
<evidence type="ECO:0000259" key="2">
    <source>
        <dbReference type="PROSITE" id="PS50287"/>
    </source>
</evidence>
<keyword evidence="1" id="KW-1015">Disulfide bond</keyword>
<comment type="caution">
    <text evidence="3">The sequence shown here is derived from an EMBL/GenBank/DDBJ whole genome shotgun (WGS) entry which is preliminary data.</text>
</comment>
<evidence type="ECO:0000313" key="3">
    <source>
        <dbReference type="EMBL" id="PNH05648.1"/>
    </source>
</evidence>
<reference evidence="3 4" key="1">
    <citation type="journal article" date="2017" name="Mol. Biol. Evol.">
        <title>The 4-celled Tetrabaena socialis nuclear genome reveals the essential components for genetic control of cell number at the origin of multicellularity in the volvocine lineage.</title>
        <authorList>
            <person name="Featherston J."/>
            <person name="Arakaki Y."/>
            <person name="Hanschen E.R."/>
            <person name="Ferris P.J."/>
            <person name="Michod R.E."/>
            <person name="Olson B.J.S.C."/>
            <person name="Nozaki H."/>
            <person name="Durand P.M."/>
        </authorList>
    </citation>
    <scope>NUCLEOTIDE SEQUENCE [LARGE SCALE GENOMIC DNA]</scope>
    <source>
        <strain evidence="3 4">NIES-571</strain>
    </source>
</reference>
<evidence type="ECO:0000313" key="4">
    <source>
        <dbReference type="Proteomes" id="UP000236333"/>
    </source>
</evidence>
<dbReference type="Pfam" id="PF00530">
    <property type="entry name" value="SRCR"/>
    <property type="match status" value="1"/>
</dbReference>
<evidence type="ECO:0000256" key="1">
    <source>
        <dbReference type="ARBA" id="ARBA00023157"/>
    </source>
</evidence>
<name>A0A2J7ZZH7_9CHLO</name>
<dbReference type="PANTHER" id="PTHR48071:SF18">
    <property type="entry name" value="DELETED IN MALIGNANT BRAIN TUMORS 1 PROTEIN-RELATED"/>
    <property type="match status" value="1"/>
</dbReference>